<dbReference type="SUPFAM" id="SSF55874">
    <property type="entry name" value="ATPase domain of HSP90 chaperone/DNA topoisomerase II/histidine kinase"/>
    <property type="match status" value="1"/>
</dbReference>
<keyword evidence="6" id="KW-0175">Coiled coil</keyword>
<gene>
    <name evidence="9" type="ORF">HJG54_21155</name>
</gene>
<dbReference type="RefSeq" id="WP_316431224.1">
    <property type="nucleotide sequence ID" value="NZ_CP053586.1"/>
</dbReference>
<evidence type="ECO:0000256" key="5">
    <source>
        <dbReference type="ARBA" id="ARBA00023012"/>
    </source>
</evidence>
<sequence length="1857" mass="208221">MAKQIQIQGYQILETIYDGARTLVCRGYQESNQRPVIIKLLKSFYPSFAELVQFKHQYTLMQQLSLPGVIRFYSLEPYQNGFALVMEDCGGISLRDYWASKQVDQDYLTEFLQIAIALVEILDQLHRHRIIHKDIKPANILINPVTKQVKLIDFSLASQLPRETQSLVSPNVLEGTLAYLSPEQTGRMNRGIDYRTDFYSLGVTCFELLTGQLPFDSNDPMELVHCHIAKQPPTVEQLNPTIPQMISKIVGKLMAKNAEDRYQSGLGLKHDLEICLHRWQEQGTIATFPLGQRDIASRFSIPEKLYGREREVAKLLAAFERIARLSSMQASERSTLSGFDFECIQLSTAQSAFNPQCSHSELMLVAGFSGIGKTAVIHEIHKPILQQRGYFIKGKFDQFQRNIPLSGFVQAFRDLTEQLLTESDAQVERWKLKILKALGENAQVIVEVIPELEKILGPQPPALELPSSAAQNRFNLLFQKFIQVFTTPDHPLVIFLDDLQWADAASLKLMQLLMSDAESHHLLLIGAYRNNEVSASHPLMLTVSEIQKAGMRVNTITLMPLTQGDVNHLIADTLNYTFSEARPLSELVHRKTKGNPFFITQFLKALHEDELIVFDFKTGKWQADLAQVKLLAMGDDIIEFMRLQLQKLPAATQHVLKLAACIGNQFDLATLSIVCERSLHQTAADLWAALQEGFLLPTGDEYKLFHADGHGALLGDQALNSLTVADDSSPHYKFLHDRVQQAAYLLTPDEQKPATHLRIGQRLLHQIAKEKQDEKRFEIVNQLNLGAALIHNPIERQQLAQLNLQAGRKAVAAAAYSAAFGYFNHGRSLLSADAWSQDYQLTLALYSEAIEAAYLSGELNQIDSLAEPVLQHAKTLLDQIQVYEVKIQAHVAQNQLADALALALSVLRLLGIDLPTAPTPSAVDPILERLQTTLAARGVEALLLLPPMQQPEILAAMRILATLISITFVSCPSLLPLVIAEQVNLSLNYGNSAWSAFAYANYGLLLATQGDTQTAYRFGQLAIELLEHLDARTLKPKTFTIVYGMTTHWQQPLSDSLEPLLEAYHNGLEVGDIEYAAYCILHHNEYAYFCGRELNQLAGQLATYSAALTQIKQLNTLNYHEIYRQTVLNLLKSPENPTDLVGEAYDETYSLPLHRQADDRYGIYQVYFNKLILGYLFGEIQQAVHWATMAEQYIDGVTGLYFIPAFYFYDSLARLASYPNATALEQSVILEKVQRNQAKMQQWATAAPMNFLHKFHLVAAERYRVLGQPTLAIEHYDQAIANAAAHTYYQEEALAHELAGKFYLEWGKAKIAQVYLTDAYYAYVRWGAKTKVARLEQDYPTLLITASQPERMPLRRVTLSSTGSSNYSSLDGPKPLDWTTVMKASQALSSEIQLDQLLSKLMGVVIENAGAQKSVLMLRRDEQWVVAAQSGEQAALPLQPPVAVESSPIVPQSIVNYVARTAETLIIDDVRLEAPFSADPYVLAHQPKSALCTPIHNQGRLIGILYLENHLTPAAFTRDRVEVLQLLMAQAAISLQNALLYNTLEQKVEQRTQELHKKNQHLTETLEKLQSTQIQLIQAEKMSSLGKMVAGIAHEINNPVNFIHGNVIHAETYFQELFELIALYQTHYPQPASAIQAKFETMGLDFLREDVQKLIHSMKVGSDRIRKIILSLRNFSRLDEAEMKPVNIHEGIESTLLILQHHLKAKTDRPEIVLVKEYGELPEITCYASQLNQVFMNILSNAIDALEESLTPTIRIQTKLVNHNEVAVCIADNGMGMSAEVQQRLYDPFFTTKPVGKGTGLGMSICYAIVEKHNGRIEVNSELGKGTEFVIVIPLLATSSRCKDSPGKDSPVLQLSS</sequence>
<dbReference type="Pfam" id="PF00069">
    <property type="entry name" value="Pkinase"/>
    <property type="match status" value="1"/>
</dbReference>
<keyword evidence="4" id="KW-0808">Transferase</keyword>
<dbReference type="InterPro" id="IPR011009">
    <property type="entry name" value="Kinase-like_dom_sf"/>
</dbReference>
<feature type="domain" description="Protein kinase" evidence="7">
    <location>
        <begin position="10"/>
        <end position="273"/>
    </location>
</feature>
<evidence type="ECO:0000256" key="2">
    <source>
        <dbReference type="ARBA" id="ARBA00012438"/>
    </source>
</evidence>
<evidence type="ECO:0000256" key="4">
    <source>
        <dbReference type="ARBA" id="ARBA00022777"/>
    </source>
</evidence>
<dbReference type="EMBL" id="CP053586">
    <property type="protein sequence ID" value="WNZ25110.1"/>
    <property type="molecule type" value="Genomic_DNA"/>
</dbReference>
<reference evidence="9" key="1">
    <citation type="submission" date="2020-05" db="EMBL/GenBank/DDBJ databases">
        <authorList>
            <person name="Zhu T."/>
            <person name="Keshari N."/>
            <person name="Lu X."/>
        </authorList>
    </citation>
    <scope>NUCLEOTIDE SEQUENCE</scope>
    <source>
        <strain evidence="9">NK1-12</strain>
    </source>
</reference>
<dbReference type="InterPro" id="IPR041664">
    <property type="entry name" value="AAA_16"/>
</dbReference>
<dbReference type="InterPro" id="IPR027417">
    <property type="entry name" value="P-loop_NTPase"/>
</dbReference>
<name>A0AA97AH66_9CYAN</name>
<dbReference type="InterPro" id="IPR004358">
    <property type="entry name" value="Sig_transdc_His_kin-like_C"/>
</dbReference>
<dbReference type="Pfam" id="PF02518">
    <property type="entry name" value="HATPase_c"/>
    <property type="match status" value="1"/>
</dbReference>
<keyword evidence="5" id="KW-0902">Two-component regulatory system</keyword>
<proteinExistence type="predicted"/>
<dbReference type="SMART" id="SM00387">
    <property type="entry name" value="HATPase_c"/>
    <property type="match status" value="1"/>
</dbReference>
<dbReference type="InterPro" id="IPR003661">
    <property type="entry name" value="HisK_dim/P_dom"/>
</dbReference>
<dbReference type="PROSITE" id="PS50011">
    <property type="entry name" value="PROTEIN_KINASE_DOM"/>
    <property type="match status" value="1"/>
</dbReference>
<dbReference type="PANTHER" id="PTHR43642:SF1">
    <property type="entry name" value="HYBRID SIGNAL TRANSDUCTION HISTIDINE KINASE G"/>
    <property type="match status" value="1"/>
</dbReference>
<dbReference type="Gene3D" id="1.10.287.130">
    <property type="match status" value="1"/>
</dbReference>
<dbReference type="Pfam" id="PF13191">
    <property type="entry name" value="AAA_16"/>
    <property type="match status" value="1"/>
</dbReference>
<evidence type="ECO:0000256" key="6">
    <source>
        <dbReference type="SAM" id="Coils"/>
    </source>
</evidence>
<dbReference type="InterPro" id="IPR011990">
    <property type="entry name" value="TPR-like_helical_dom_sf"/>
</dbReference>
<dbReference type="PROSITE" id="PS50109">
    <property type="entry name" value="HIS_KIN"/>
    <property type="match status" value="1"/>
</dbReference>
<evidence type="ECO:0000256" key="1">
    <source>
        <dbReference type="ARBA" id="ARBA00000085"/>
    </source>
</evidence>
<dbReference type="SMART" id="SM00388">
    <property type="entry name" value="HisKA"/>
    <property type="match status" value="1"/>
</dbReference>
<dbReference type="Gene3D" id="3.30.450.40">
    <property type="match status" value="1"/>
</dbReference>
<dbReference type="InterPro" id="IPR005467">
    <property type="entry name" value="His_kinase_dom"/>
</dbReference>
<dbReference type="GO" id="GO:0005524">
    <property type="term" value="F:ATP binding"/>
    <property type="evidence" value="ECO:0007669"/>
    <property type="project" value="InterPro"/>
</dbReference>
<dbReference type="SMART" id="SM00065">
    <property type="entry name" value="GAF"/>
    <property type="match status" value="1"/>
</dbReference>
<dbReference type="SUPFAM" id="SSF48452">
    <property type="entry name" value="TPR-like"/>
    <property type="match status" value="1"/>
</dbReference>
<dbReference type="SUPFAM" id="SSF55781">
    <property type="entry name" value="GAF domain-like"/>
    <property type="match status" value="1"/>
</dbReference>
<evidence type="ECO:0000259" key="7">
    <source>
        <dbReference type="PROSITE" id="PS50011"/>
    </source>
</evidence>
<keyword evidence="4" id="KW-0418">Kinase</keyword>
<dbReference type="InterPro" id="IPR053159">
    <property type="entry name" value="Hybrid_Histidine_Kinase"/>
</dbReference>
<dbReference type="InterPro" id="IPR036097">
    <property type="entry name" value="HisK_dim/P_sf"/>
</dbReference>
<dbReference type="SUPFAM" id="SSF47384">
    <property type="entry name" value="Homodimeric domain of signal transducing histidine kinase"/>
    <property type="match status" value="1"/>
</dbReference>
<accession>A0AA97AH66</accession>
<dbReference type="PANTHER" id="PTHR43642">
    <property type="entry name" value="HYBRID SIGNAL TRANSDUCTION HISTIDINE KINASE G"/>
    <property type="match status" value="1"/>
</dbReference>
<dbReference type="InterPro" id="IPR036890">
    <property type="entry name" value="HATPase_C_sf"/>
</dbReference>
<dbReference type="SUPFAM" id="SSF52540">
    <property type="entry name" value="P-loop containing nucleoside triphosphate hydrolases"/>
    <property type="match status" value="1"/>
</dbReference>
<dbReference type="PRINTS" id="PR00344">
    <property type="entry name" value="BCTRLSENSOR"/>
</dbReference>
<evidence type="ECO:0000259" key="8">
    <source>
        <dbReference type="PROSITE" id="PS50109"/>
    </source>
</evidence>
<dbReference type="PROSITE" id="PS00108">
    <property type="entry name" value="PROTEIN_KINASE_ST"/>
    <property type="match status" value="1"/>
</dbReference>
<dbReference type="InterPro" id="IPR003594">
    <property type="entry name" value="HATPase_dom"/>
</dbReference>
<dbReference type="InterPro" id="IPR000719">
    <property type="entry name" value="Prot_kinase_dom"/>
</dbReference>
<dbReference type="Gene3D" id="3.30.565.10">
    <property type="entry name" value="Histidine kinase-like ATPase, C-terminal domain"/>
    <property type="match status" value="1"/>
</dbReference>
<comment type="catalytic activity">
    <reaction evidence="1">
        <text>ATP + protein L-histidine = ADP + protein N-phospho-L-histidine.</text>
        <dbReference type="EC" id="2.7.13.3"/>
    </reaction>
</comment>
<organism evidence="9">
    <name type="scientific">Leptolyngbya sp. NK1-12</name>
    <dbReference type="NCBI Taxonomy" id="2547451"/>
    <lineage>
        <taxon>Bacteria</taxon>
        <taxon>Bacillati</taxon>
        <taxon>Cyanobacteriota</taxon>
        <taxon>Cyanophyceae</taxon>
        <taxon>Leptolyngbyales</taxon>
        <taxon>Leptolyngbyaceae</taxon>
        <taxon>Leptolyngbya group</taxon>
        <taxon>Leptolyngbya</taxon>
    </lineage>
</organism>
<dbReference type="CDD" id="cd14014">
    <property type="entry name" value="STKc_PknB_like"/>
    <property type="match status" value="1"/>
</dbReference>
<dbReference type="Gene3D" id="3.40.50.300">
    <property type="entry name" value="P-loop containing nucleotide triphosphate hydrolases"/>
    <property type="match status" value="1"/>
</dbReference>
<dbReference type="InterPro" id="IPR008271">
    <property type="entry name" value="Ser/Thr_kinase_AS"/>
</dbReference>
<feature type="domain" description="Histidine kinase" evidence="8">
    <location>
        <begin position="1591"/>
        <end position="1837"/>
    </location>
</feature>
<evidence type="ECO:0000313" key="9">
    <source>
        <dbReference type="EMBL" id="WNZ25110.1"/>
    </source>
</evidence>
<dbReference type="InterPro" id="IPR029016">
    <property type="entry name" value="GAF-like_dom_sf"/>
</dbReference>
<feature type="coiled-coil region" evidence="6">
    <location>
        <begin position="1541"/>
        <end position="1572"/>
    </location>
</feature>
<evidence type="ECO:0000256" key="3">
    <source>
        <dbReference type="ARBA" id="ARBA00022553"/>
    </source>
</evidence>
<dbReference type="SUPFAM" id="SSF56112">
    <property type="entry name" value="Protein kinase-like (PK-like)"/>
    <property type="match status" value="1"/>
</dbReference>
<dbReference type="EC" id="2.7.13.3" evidence="2"/>
<protein>
    <recommendedName>
        <fullName evidence="2">histidine kinase</fullName>
        <ecNumber evidence="2">2.7.13.3</ecNumber>
    </recommendedName>
</protein>
<dbReference type="InterPro" id="IPR003018">
    <property type="entry name" value="GAF"/>
</dbReference>
<dbReference type="Pfam" id="PF01590">
    <property type="entry name" value="GAF"/>
    <property type="match status" value="1"/>
</dbReference>
<dbReference type="SMART" id="SM00220">
    <property type="entry name" value="S_TKc"/>
    <property type="match status" value="1"/>
</dbReference>
<dbReference type="GO" id="GO:0000155">
    <property type="term" value="F:phosphorelay sensor kinase activity"/>
    <property type="evidence" value="ECO:0007669"/>
    <property type="project" value="InterPro"/>
</dbReference>
<dbReference type="CDD" id="cd00082">
    <property type="entry name" value="HisKA"/>
    <property type="match status" value="1"/>
</dbReference>
<keyword evidence="3" id="KW-0597">Phosphoprotein</keyword>
<dbReference type="Gene3D" id="1.10.510.10">
    <property type="entry name" value="Transferase(Phosphotransferase) domain 1"/>
    <property type="match status" value="1"/>
</dbReference>